<sequence length="145" mass="16103">MRVAKPFLLNILFIGSLIGFDQSHAAGDLTMRTQTLPALAFGSEENDYAVSQKRYELETGVAYRLKISSDGQKECAFQAPEFAHSIFLRKVEAGGIEIKAVTLLELEFEDAGEAEIFFLPVKPGNFPFYCKGLQNKGMEGEFIVK</sequence>
<feature type="chain" id="PRO_5043118372" evidence="1">
    <location>
        <begin position="26"/>
        <end position="145"/>
    </location>
</feature>
<evidence type="ECO:0000313" key="3">
    <source>
        <dbReference type="Proteomes" id="UP000053902"/>
    </source>
</evidence>
<proteinExistence type="predicted"/>
<dbReference type="SUPFAM" id="SSF49503">
    <property type="entry name" value="Cupredoxins"/>
    <property type="match status" value="1"/>
</dbReference>
<dbReference type="AlphaFoldDB" id="A0A078LL64"/>
<gene>
    <name evidence="2" type="ORF">BN1079_00651</name>
</gene>
<dbReference type="Proteomes" id="UP000053902">
    <property type="component" value="Unassembled WGS sequence"/>
</dbReference>
<keyword evidence="3" id="KW-1185">Reference proteome</keyword>
<dbReference type="RefSeq" id="WP_037022227.1">
    <property type="nucleotide sequence ID" value="NZ_CCSF01000001.1"/>
</dbReference>
<dbReference type="STRING" id="1499686.BN1079_00651"/>
<accession>A0A078LL64</accession>
<dbReference type="eggNOG" id="COG4454">
    <property type="taxonomic scope" value="Bacteria"/>
</dbReference>
<dbReference type="InterPro" id="IPR008972">
    <property type="entry name" value="Cupredoxin"/>
</dbReference>
<organism evidence="2 3">
    <name type="scientific">Pseudomonas saudiphocaensis</name>
    <dbReference type="NCBI Taxonomy" id="1499686"/>
    <lineage>
        <taxon>Bacteria</taxon>
        <taxon>Pseudomonadati</taxon>
        <taxon>Pseudomonadota</taxon>
        <taxon>Gammaproteobacteria</taxon>
        <taxon>Pseudomonadales</taxon>
        <taxon>Pseudomonadaceae</taxon>
        <taxon>Pseudomonas</taxon>
    </lineage>
</organism>
<evidence type="ECO:0000313" key="2">
    <source>
        <dbReference type="EMBL" id="CDZ93363.1"/>
    </source>
</evidence>
<dbReference type="Gene3D" id="2.60.40.420">
    <property type="entry name" value="Cupredoxins - blue copper proteins"/>
    <property type="match status" value="1"/>
</dbReference>
<protein>
    <submittedName>
        <fullName evidence="2">Copper-binding protein</fullName>
    </submittedName>
</protein>
<evidence type="ECO:0000256" key="1">
    <source>
        <dbReference type="SAM" id="SignalP"/>
    </source>
</evidence>
<keyword evidence="1" id="KW-0732">Signal</keyword>
<reference evidence="2 3" key="1">
    <citation type="submission" date="2014-07" db="EMBL/GenBank/DDBJ databases">
        <authorList>
            <person name="Urmite Genomes Urmite Genomes"/>
        </authorList>
    </citation>
    <scope>NUCLEOTIDE SEQUENCE [LARGE SCALE GENOMIC DNA]</scope>
    <source>
        <strain evidence="2 3">20_BN</strain>
    </source>
</reference>
<name>A0A078LL64_9PSED</name>
<feature type="signal peptide" evidence="1">
    <location>
        <begin position="1"/>
        <end position="25"/>
    </location>
</feature>
<dbReference type="HOGENOM" id="CLU_112453_0_0_6"/>
<dbReference type="EMBL" id="CCSF01000001">
    <property type="protein sequence ID" value="CDZ93363.1"/>
    <property type="molecule type" value="Genomic_DNA"/>
</dbReference>
<dbReference type="OrthoDB" id="5343781at2"/>